<keyword evidence="2" id="KW-1185">Reference proteome</keyword>
<dbReference type="Proteomes" id="UP001190700">
    <property type="component" value="Unassembled WGS sequence"/>
</dbReference>
<evidence type="ECO:0000313" key="1">
    <source>
        <dbReference type="EMBL" id="KAK3279393.1"/>
    </source>
</evidence>
<evidence type="ECO:0000313" key="2">
    <source>
        <dbReference type="Proteomes" id="UP001190700"/>
    </source>
</evidence>
<gene>
    <name evidence="1" type="ORF">CYMTET_12717</name>
</gene>
<dbReference type="EMBL" id="LGRX02004952">
    <property type="protein sequence ID" value="KAK3279393.1"/>
    <property type="molecule type" value="Genomic_DNA"/>
</dbReference>
<organism evidence="1 2">
    <name type="scientific">Cymbomonas tetramitiformis</name>
    <dbReference type="NCBI Taxonomy" id="36881"/>
    <lineage>
        <taxon>Eukaryota</taxon>
        <taxon>Viridiplantae</taxon>
        <taxon>Chlorophyta</taxon>
        <taxon>Pyramimonadophyceae</taxon>
        <taxon>Pyramimonadales</taxon>
        <taxon>Pyramimonadaceae</taxon>
        <taxon>Cymbomonas</taxon>
    </lineage>
</organism>
<accession>A0AAE0LBS2</accession>
<reference evidence="1 2" key="1">
    <citation type="journal article" date="2015" name="Genome Biol. Evol.">
        <title>Comparative Genomics of a Bacterivorous Green Alga Reveals Evolutionary Causalities and Consequences of Phago-Mixotrophic Mode of Nutrition.</title>
        <authorList>
            <person name="Burns J.A."/>
            <person name="Paasch A."/>
            <person name="Narechania A."/>
            <person name="Kim E."/>
        </authorList>
    </citation>
    <scope>NUCLEOTIDE SEQUENCE [LARGE SCALE GENOMIC DNA]</scope>
    <source>
        <strain evidence="1 2">PLY_AMNH</strain>
    </source>
</reference>
<protein>
    <submittedName>
        <fullName evidence="1">Uncharacterized protein</fullName>
    </submittedName>
</protein>
<name>A0AAE0LBS2_9CHLO</name>
<proteinExistence type="predicted"/>
<dbReference type="AlphaFoldDB" id="A0AAE0LBS2"/>
<comment type="caution">
    <text evidence="1">The sequence shown here is derived from an EMBL/GenBank/DDBJ whole genome shotgun (WGS) entry which is preliminary data.</text>
</comment>
<sequence length="431" mass="47673">MRLNLEEKVDPVPYRLTYKAAARPGYGDDQMLAVSLNGVKARQDLLSERFRHYTVLFDTYRTFVTVRFENRSPEDGTSGALSGSGGSTGYMATVSWNTNTMDPYVQEINGDMSVCMHPGDSMTSQDMEMWASCCDDSGGALYRDCLHGQEVTHEEAQRVCSSAGGRLCTQEEVEQGAVVTAGCHAEGDGNDGSDLCENGCFRHWTSTPCNLTVENIAPPPPSSETRTTLVDAVHVEELVDDLRQPAYQDWLYSRTDYIYCASAEELALTTGFSSVSDCQTYCNKHRECMVCMWSECETGTGVALALPSCDLRRSSCGSYISEKDAYWNTYLSFIPEVIAYEYALTGQNNNSYGGFRHCKDCVSDVVISSKADCLTHCDADPTCQFAMYYEHATVKCYTVSQCGILTSEEEWNDGTLNEGKEDICKVTAVRL</sequence>